<evidence type="ECO:0000256" key="1">
    <source>
        <dbReference type="ARBA" id="ARBA00001946"/>
    </source>
</evidence>
<dbReference type="CDD" id="cd03429">
    <property type="entry name" value="NUDIX_NADH_pyrophosphatase_Nudt13"/>
    <property type="match status" value="1"/>
</dbReference>
<comment type="caution">
    <text evidence="12">The sequence shown here is derived from an EMBL/GenBank/DDBJ whole genome shotgun (WGS) entry which is preliminary data.</text>
</comment>
<evidence type="ECO:0000256" key="7">
    <source>
        <dbReference type="ARBA" id="ARBA00022842"/>
    </source>
</evidence>
<dbReference type="PROSITE" id="PS00893">
    <property type="entry name" value="NUDIX_BOX"/>
    <property type="match status" value="1"/>
</dbReference>
<name>A0ABR9DMJ0_9MICO</name>
<gene>
    <name evidence="12" type="primary">nudC</name>
    <name evidence="12" type="ORF">IGS67_02400</name>
</gene>
<dbReference type="InterPro" id="IPR050241">
    <property type="entry name" value="NAD-cap_RNA_hydrolase_NudC"/>
</dbReference>
<comment type="cofactor">
    <cofactor evidence="1">
        <name>Mg(2+)</name>
        <dbReference type="ChEBI" id="CHEBI:18420"/>
    </cofactor>
</comment>
<dbReference type="InterPro" id="IPR015376">
    <property type="entry name" value="Znr_NADH_PPase"/>
</dbReference>
<dbReference type="PANTHER" id="PTHR42904">
    <property type="entry name" value="NUDIX HYDROLASE, NUDC SUBFAMILY"/>
    <property type="match status" value="1"/>
</dbReference>
<comment type="similarity">
    <text evidence="3">Belongs to the Nudix hydrolase family. NudC subfamily.</text>
</comment>
<evidence type="ECO:0000256" key="3">
    <source>
        <dbReference type="ARBA" id="ARBA00009595"/>
    </source>
</evidence>
<feature type="region of interest" description="Disordered" evidence="10">
    <location>
        <begin position="1"/>
        <end position="22"/>
    </location>
</feature>
<keyword evidence="5" id="KW-0479">Metal-binding</keyword>
<dbReference type="InterPro" id="IPR020084">
    <property type="entry name" value="NUDIX_hydrolase_CS"/>
</dbReference>
<evidence type="ECO:0000313" key="12">
    <source>
        <dbReference type="EMBL" id="MBD9698345.1"/>
    </source>
</evidence>
<evidence type="ECO:0000256" key="2">
    <source>
        <dbReference type="ARBA" id="ARBA00001947"/>
    </source>
</evidence>
<dbReference type="RefSeq" id="WP_192277871.1">
    <property type="nucleotide sequence ID" value="NZ_JACZDF010000001.1"/>
</dbReference>
<dbReference type="InterPro" id="IPR015797">
    <property type="entry name" value="NUDIX_hydrolase-like_dom_sf"/>
</dbReference>
<evidence type="ECO:0000313" key="13">
    <source>
        <dbReference type="Proteomes" id="UP000642107"/>
    </source>
</evidence>
<dbReference type="Gene3D" id="3.90.79.10">
    <property type="entry name" value="Nucleoside Triphosphate Pyrophosphohydrolase"/>
    <property type="match status" value="1"/>
</dbReference>
<dbReference type="InterPro" id="IPR015375">
    <property type="entry name" value="NADH_PPase-like_N"/>
</dbReference>
<dbReference type="PANTHER" id="PTHR42904:SF6">
    <property type="entry name" value="NAD-CAPPED RNA HYDROLASE NUDT12"/>
    <property type="match status" value="1"/>
</dbReference>
<dbReference type="PROSITE" id="PS51462">
    <property type="entry name" value="NUDIX"/>
    <property type="match status" value="1"/>
</dbReference>
<evidence type="ECO:0000256" key="4">
    <source>
        <dbReference type="ARBA" id="ARBA00012381"/>
    </source>
</evidence>
<feature type="compositionally biased region" description="Polar residues" evidence="10">
    <location>
        <begin position="1"/>
        <end position="13"/>
    </location>
</feature>
<evidence type="ECO:0000256" key="10">
    <source>
        <dbReference type="SAM" id="MobiDB-lite"/>
    </source>
</evidence>
<evidence type="ECO:0000259" key="11">
    <source>
        <dbReference type="PROSITE" id="PS51462"/>
    </source>
</evidence>
<dbReference type="InterPro" id="IPR049734">
    <property type="entry name" value="NudC-like_C"/>
</dbReference>
<dbReference type="Gene3D" id="3.90.79.20">
    <property type="match status" value="1"/>
</dbReference>
<evidence type="ECO:0000256" key="5">
    <source>
        <dbReference type="ARBA" id="ARBA00022723"/>
    </source>
</evidence>
<proteinExistence type="inferred from homology"/>
<comment type="cofactor">
    <cofactor evidence="2">
        <name>Zn(2+)</name>
        <dbReference type="ChEBI" id="CHEBI:29105"/>
    </cofactor>
</comment>
<dbReference type="NCBIfam" id="NF001299">
    <property type="entry name" value="PRK00241.1"/>
    <property type="match status" value="1"/>
</dbReference>
<keyword evidence="7" id="KW-0460">Magnesium</keyword>
<dbReference type="InterPro" id="IPR000086">
    <property type="entry name" value="NUDIX_hydrolase_dom"/>
</dbReference>
<keyword evidence="8" id="KW-0520">NAD</keyword>
<evidence type="ECO:0000256" key="6">
    <source>
        <dbReference type="ARBA" id="ARBA00022801"/>
    </source>
</evidence>
<keyword evidence="13" id="KW-1185">Reference proteome</keyword>
<protein>
    <recommendedName>
        <fullName evidence="4">NAD(+) diphosphatase</fullName>
        <ecNumber evidence="4">3.6.1.22</ecNumber>
    </recommendedName>
</protein>
<reference evidence="12 13" key="1">
    <citation type="submission" date="2020-09" db="EMBL/GenBank/DDBJ databases">
        <title>Flavimobilis rhizosphaerae sp. nov., isolated from rhizosphere soil of Spartina alterniflora.</title>
        <authorList>
            <person name="Hanqin C."/>
        </authorList>
    </citation>
    <scope>NUCLEOTIDE SEQUENCE [LARGE SCALE GENOMIC DNA]</scope>
    <source>
        <strain evidence="12 13">GY 10621</strain>
    </source>
</reference>
<evidence type="ECO:0000256" key="8">
    <source>
        <dbReference type="ARBA" id="ARBA00023027"/>
    </source>
</evidence>
<dbReference type="Pfam" id="PF09297">
    <property type="entry name" value="Zn_ribbon_NUD"/>
    <property type="match status" value="1"/>
</dbReference>
<organism evidence="12 13">
    <name type="scientific">Flavimobilis rhizosphaerae</name>
    <dbReference type="NCBI Taxonomy" id="2775421"/>
    <lineage>
        <taxon>Bacteria</taxon>
        <taxon>Bacillati</taxon>
        <taxon>Actinomycetota</taxon>
        <taxon>Actinomycetes</taxon>
        <taxon>Micrococcales</taxon>
        <taxon>Jonesiaceae</taxon>
        <taxon>Flavimobilis</taxon>
    </lineage>
</organism>
<dbReference type="Pfam" id="PF09296">
    <property type="entry name" value="NUDIX-like"/>
    <property type="match status" value="1"/>
</dbReference>
<sequence>MPTDWSSLPLSRTGTDRAAARRDSPDNLARLLAAATTRVLLVRGGELALEPGEGHRLAFVPAADVVTAAELGLVCDLGRSPRDGGTDVLALVLPTTRPAVDIEGVEAPTPAEELASGRRWGALRDVGHLLDGHDAGLATAAVALAAWHARAPRCPSCGEPTVAVSSGWARRCEDEGVDHYPRTDPAVIMAVVDADERLLLGHAAHWPERRFSTLAGFVEAGEAAEAAVRREVLEETGVVVGRVEFRATQPWPFPASLMLGFVGHAETTTVTTDDVEVTDARWFTRDGLAADVAAGRVLLPMRSSIARALIEEWFGGEIVEPA</sequence>
<accession>A0ABR9DMJ0</accession>
<dbReference type="EMBL" id="JACZDF010000001">
    <property type="protein sequence ID" value="MBD9698345.1"/>
    <property type="molecule type" value="Genomic_DNA"/>
</dbReference>
<dbReference type="EC" id="3.6.1.22" evidence="4"/>
<evidence type="ECO:0000256" key="9">
    <source>
        <dbReference type="ARBA" id="ARBA00023679"/>
    </source>
</evidence>
<feature type="domain" description="Nudix hydrolase" evidence="11">
    <location>
        <begin position="181"/>
        <end position="305"/>
    </location>
</feature>
<keyword evidence="6 12" id="KW-0378">Hydrolase</keyword>
<dbReference type="Proteomes" id="UP000642107">
    <property type="component" value="Unassembled WGS sequence"/>
</dbReference>
<dbReference type="GO" id="GO:0016787">
    <property type="term" value="F:hydrolase activity"/>
    <property type="evidence" value="ECO:0007669"/>
    <property type="project" value="UniProtKB-KW"/>
</dbReference>
<dbReference type="Pfam" id="PF00293">
    <property type="entry name" value="NUDIX"/>
    <property type="match status" value="1"/>
</dbReference>
<dbReference type="SUPFAM" id="SSF55811">
    <property type="entry name" value="Nudix"/>
    <property type="match status" value="1"/>
</dbReference>
<comment type="catalytic activity">
    <reaction evidence="9">
        <text>a 5'-end NAD(+)-phospho-ribonucleoside in mRNA + H2O = a 5'-end phospho-adenosine-phospho-ribonucleoside in mRNA + beta-nicotinamide D-ribonucleotide + 2 H(+)</text>
        <dbReference type="Rhea" id="RHEA:60876"/>
        <dbReference type="Rhea" id="RHEA-COMP:15698"/>
        <dbReference type="Rhea" id="RHEA-COMP:15719"/>
        <dbReference type="ChEBI" id="CHEBI:14649"/>
        <dbReference type="ChEBI" id="CHEBI:15377"/>
        <dbReference type="ChEBI" id="CHEBI:15378"/>
        <dbReference type="ChEBI" id="CHEBI:144029"/>
        <dbReference type="ChEBI" id="CHEBI:144051"/>
    </reaction>
    <physiologicalReaction direction="left-to-right" evidence="9">
        <dbReference type="Rhea" id="RHEA:60877"/>
    </physiologicalReaction>
</comment>